<organism evidence="1 2">
    <name type="scientific">Henosepilachna vigintioctopunctata</name>
    <dbReference type="NCBI Taxonomy" id="420089"/>
    <lineage>
        <taxon>Eukaryota</taxon>
        <taxon>Metazoa</taxon>
        <taxon>Ecdysozoa</taxon>
        <taxon>Arthropoda</taxon>
        <taxon>Hexapoda</taxon>
        <taxon>Insecta</taxon>
        <taxon>Pterygota</taxon>
        <taxon>Neoptera</taxon>
        <taxon>Endopterygota</taxon>
        <taxon>Coleoptera</taxon>
        <taxon>Polyphaga</taxon>
        <taxon>Cucujiformia</taxon>
        <taxon>Coccinelloidea</taxon>
        <taxon>Coccinellidae</taxon>
        <taxon>Epilachninae</taxon>
        <taxon>Epilachnini</taxon>
        <taxon>Henosepilachna</taxon>
    </lineage>
</organism>
<evidence type="ECO:0000313" key="2">
    <source>
        <dbReference type="Proteomes" id="UP001431783"/>
    </source>
</evidence>
<gene>
    <name evidence="1" type="ORF">WA026_014260</name>
</gene>
<dbReference type="EMBL" id="JARQZJ010000007">
    <property type="protein sequence ID" value="KAK9871805.1"/>
    <property type="molecule type" value="Genomic_DNA"/>
</dbReference>
<protein>
    <submittedName>
        <fullName evidence="1">Uncharacterized protein</fullName>
    </submittedName>
</protein>
<evidence type="ECO:0000313" key="1">
    <source>
        <dbReference type="EMBL" id="KAK9871805.1"/>
    </source>
</evidence>
<dbReference type="AlphaFoldDB" id="A0AAW1TVF8"/>
<comment type="caution">
    <text evidence="1">The sequence shown here is derived from an EMBL/GenBank/DDBJ whole genome shotgun (WGS) entry which is preliminary data.</text>
</comment>
<dbReference type="Proteomes" id="UP001431783">
    <property type="component" value="Unassembled WGS sequence"/>
</dbReference>
<reference evidence="1 2" key="1">
    <citation type="submission" date="2023-03" db="EMBL/GenBank/DDBJ databases">
        <title>Genome insight into feeding habits of ladybird beetles.</title>
        <authorList>
            <person name="Li H.-S."/>
            <person name="Huang Y.-H."/>
            <person name="Pang H."/>
        </authorList>
    </citation>
    <scope>NUCLEOTIDE SEQUENCE [LARGE SCALE GENOMIC DNA]</scope>
    <source>
        <strain evidence="1">SYSU_2023b</strain>
        <tissue evidence="1">Whole body</tissue>
    </source>
</reference>
<sequence length="123" mass="14182">MGNSAVDWYSCTLHKLTIEAGWKEWREIFCNTFASKGWSPIRYALAFEYQTGSFLQYSIKEERLLQSVLQVRKTVDNGTLIDLIASGLPNHIMDKIDREKLTKTEDLHNESGKLEHLSYTPIT</sequence>
<name>A0AAW1TVF8_9CUCU</name>
<accession>A0AAW1TVF8</accession>
<keyword evidence="2" id="KW-1185">Reference proteome</keyword>
<proteinExistence type="predicted"/>